<dbReference type="EMBL" id="KQ434791">
    <property type="protein sequence ID" value="KZC05398.1"/>
    <property type="molecule type" value="Genomic_DNA"/>
</dbReference>
<accession>A0A154P2F3</accession>
<dbReference type="GO" id="GO:0006303">
    <property type="term" value="P:double-strand break repair via nonhomologous end joining"/>
    <property type="evidence" value="ECO:0007669"/>
    <property type="project" value="TreeGrafter"/>
</dbReference>
<dbReference type="InterPro" id="IPR041426">
    <property type="entry name" value="Mos1_HTH"/>
</dbReference>
<dbReference type="GO" id="GO:0003697">
    <property type="term" value="F:single-stranded DNA binding"/>
    <property type="evidence" value="ECO:0007669"/>
    <property type="project" value="TreeGrafter"/>
</dbReference>
<dbReference type="GO" id="GO:0005634">
    <property type="term" value="C:nucleus"/>
    <property type="evidence" value="ECO:0007669"/>
    <property type="project" value="TreeGrafter"/>
</dbReference>
<keyword evidence="2" id="KW-0489">Methyltransferase</keyword>
<dbReference type="Pfam" id="PF17906">
    <property type="entry name" value="HTH_48"/>
    <property type="match status" value="1"/>
</dbReference>
<gene>
    <name evidence="2" type="ORF">WN55_05428</name>
</gene>
<evidence type="ECO:0000313" key="3">
    <source>
        <dbReference type="Proteomes" id="UP000076502"/>
    </source>
</evidence>
<dbReference type="Proteomes" id="UP000076502">
    <property type="component" value="Unassembled WGS sequence"/>
</dbReference>
<organism evidence="2 3">
    <name type="scientific">Dufourea novaeangliae</name>
    <name type="common">Sweat bee</name>
    <dbReference type="NCBI Taxonomy" id="178035"/>
    <lineage>
        <taxon>Eukaryota</taxon>
        <taxon>Metazoa</taxon>
        <taxon>Ecdysozoa</taxon>
        <taxon>Arthropoda</taxon>
        <taxon>Hexapoda</taxon>
        <taxon>Insecta</taxon>
        <taxon>Pterygota</taxon>
        <taxon>Neoptera</taxon>
        <taxon>Endopterygota</taxon>
        <taxon>Hymenoptera</taxon>
        <taxon>Apocrita</taxon>
        <taxon>Aculeata</taxon>
        <taxon>Apoidea</taxon>
        <taxon>Anthophila</taxon>
        <taxon>Halictidae</taxon>
        <taxon>Rophitinae</taxon>
        <taxon>Dufourea</taxon>
    </lineage>
</organism>
<dbReference type="Gene3D" id="1.10.10.1450">
    <property type="match status" value="1"/>
</dbReference>
<dbReference type="GO" id="GO:0031297">
    <property type="term" value="P:replication fork processing"/>
    <property type="evidence" value="ECO:0007669"/>
    <property type="project" value="TreeGrafter"/>
</dbReference>
<feature type="domain" description="Mos1 transposase HTH" evidence="1">
    <location>
        <begin position="5"/>
        <end position="48"/>
    </location>
</feature>
<dbReference type="GO" id="GO:0044774">
    <property type="term" value="P:mitotic DNA integrity checkpoint signaling"/>
    <property type="evidence" value="ECO:0007669"/>
    <property type="project" value="TreeGrafter"/>
</dbReference>
<dbReference type="GO" id="GO:0003690">
    <property type="term" value="F:double-stranded DNA binding"/>
    <property type="evidence" value="ECO:0007669"/>
    <property type="project" value="TreeGrafter"/>
</dbReference>
<name>A0A154P2F3_DUFNO</name>
<dbReference type="GO" id="GO:0000793">
    <property type="term" value="C:condensed chromosome"/>
    <property type="evidence" value="ECO:0007669"/>
    <property type="project" value="TreeGrafter"/>
</dbReference>
<dbReference type="PANTHER" id="PTHR46060">
    <property type="entry name" value="MARINER MOS1 TRANSPOSASE-LIKE PROTEIN"/>
    <property type="match status" value="1"/>
</dbReference>
<dbReference type="GO" id="GO:0046975">
    <property type="term" value="F:histone H3K36 methyltransferase activity"/>
    <property type="evidence" value="ECO:0007669"/>
    <property type="project" value="TreeGrafter"/>
</dbReference>
<evidence type="ECO:0000259" key="1">
    <source>
        <dbReference type="Pfam" id="PF17906"/>
    </source>
</evidence>
<dbReference type="PANTHER" id="PTHR46060:SF2">
    <property type="entry name" value="HISTONE-LYSINE N-METHYLTRANSFERASE SETMAR"/>
    <property type="match status" value="1"/>
</dbReference>
<dbReference type="GO" id="GO:0015074">
    <property type="term" value="P:DNA integration"/>
    <property type="evidence" value="ECO:0007669"/>
    <property type="project" value="TreeGrafter"/>
</dbReference>
<dbReference type="STRING" id="178035.A0A154P2F3"/>
<dbReference type="GO" id="GO:0032259">
    <property type="term" value="P:methylation"/>
    <property type="evidence" value="ECO:0007669"/>
    <property type="project" value="UniProtKB-KW"/>
</dbReference>
<dbReference type="GO" id="GO:0035861">
    <property type="term" value="C:site of double-strand break"/>
    <property type="evidence" value="ECO:0007669"/>
    <property type="project" value="TreeGrafter"/>
</dbReference>
<keyword evidence="2" id="KW-0808">Transferase</keyword>
<reference evidence="2 3" key="1">
    <citation type="submission" date="2015-07" db="EMBL/GenBank/DDBJ databases">
        <title>The genome of Dufourea novaeangliae.</title>
        <authorList>
            <person name="Pan H."/>
            <person name="Kapheim K."/>
        </authorList>
    </citation>
    <scope>NUCLEOTIDE SEQUENCE [LARGE SCALE GENOMIC DNA]</scope>
    <source>
        <strain evidence="2">0120121106</strain>
        <tissue evidence="2">Whole body</tissue>
    </source>
</reference>
<evidence type="ECO:0000313" key="2">
    <source>
        <dbReference type="EMBL" id="KZC05398.1"/>
    </source>
</evidence>
<dbReference type="InterPro" id="IPR052709">
    <property type="entry name" value="Transposase-MT_Hybrid"/>
</dbReference>
<dbReference type="AlphaFoldDB" id="A0A154P2F3"/>
<protein>
    <submittedName>
        <fullName evidence="2">Histone-lysine N-methyltransferase SETMAR</fullName>
    </submittedName>
</protein>
<dbReference type="GO" id="GO:0044547">
    <property type="term" value="F:DNA topoisomerase binding"/>
    <property type="evidence" value="ECO:0007669"/>
    <property type="project" value="TreeGrafter"/>
</dbReference>
<dbReference type="GO" id="GO:0042800">
    <property type="term" value="F:histone H3K4 methyltransferase activity"/>
    <property type="evidence" value="ECO:0007669"/>
    <property type="project" value="TreeGrafter"/>
</dbReference>
<proteinExistence type="predicted"/>
<sequence>MYDSKEHCWHCILYEYQKGNNVVEAAKNCGVFGETTVTSTTFEKFRSGDFSLKEKPRSGRPTRIDNDVSRIMKENKRTSTSIDIAKRLGTHQTTTFDHIKQLGFVSKHQNFPLHPIMIILKKKIEKVAIGRNREETSKGRFL</sequence>
<dbReference type="GO" id="GO:0000729">
    <property type="term" value="P:DNA double-strand break processing"/>
    <property type="evidence" value="ECO:0007669"/>
    <property type="project" value="TreeGrafter"/>
</dbReference>
<keyword evidence="3" id="KW-1185">Reference proteome</keyword>
<dbReference type="GO" id="GO:0000014">
    <property type="term" value="F:single-stranded DNA endodeoxyribonuclease activity"/>
    <property type="evidence" value="ECO:0007669"/>
    <property type="project" value="TreeGrafter"/>
</dbReference>